<proteinExistence type="predicted"/>
<name>A0ABT0SYZ4_9GAMM</name>
<dbReference type="Proteomes" id="UP001165369">
    <property type="component" value="Unassembled WGS sequence"/>
</dbReference>
<evidence type="ECO:0008006" key="5">
    <source>
        <dbReference type="Google" id="ProtNLM"/>
    </source>
</evidence>
<keyword evidence="1" id="KW-1133">Transmembrane helix</keyword>
<gene>
    <name evidence="3" type="ORF">M8009_03405</name>
</gene>
<keyword evidence="1" id="KW-0472">Membrane</keyword>
<evidence type="ECO:0000313" key="3">
    <source>
        <dbReference type="EMBL" id="MCL7939350.1"/>
    </source>
</evidence>
<dbReference type="RefSeq" id="WP_250059348.1">
    <property type="nucleotide sequence ID" value="NZ_JAMJPK010000001.1"/>
</dbReference>
<feature type="transmembrane region" description="Helical" evidence="1">
    <location>
        <begin position="47"/>
        <end position="66"/>
    </location>
</feature>
<comment type="caution">
    <text evidence="3">The sequence shown here is derived from an EMBL/GenBank/DDBJ whole genome shotgun (WGS) entry which is preliminary data.</text>
</comment>
<evidence type="ECO:0000313" key="4">
    <source>
        <dbReference type="Proteomes" id="UP001165369"/>
    </source>
</evidence>
<accession>A0ABT0SYZ4</accession>
<keyword evidence="4" id="KW-1185">Reference proteome</keyword>
<protein>
    <recommendedName>
        <fullName evidence="5">LPXTG-motif cell wall anchor domain-containing protein</fullName>
    </recommendedName>
</protein>
<dbReference type="EMBL" id="JAMJPK010000001">
    <property type="protein sequence ID" value="MCL7939350.1"/>
    <property type="molecule type" value="Genomic_DNA"/>
</dbReference>
<keyword evidence="2" id="KW-0732">Signal</keyword>
<evidence type="ECO:0000256" key="2">
    <source>
        <dbReference type="SAM" id="SignalP"/>
    </source>
</evidence>
<feature type="chain" id="PRO_5047096555" description="LPXTG-motif cell wall anchor domain-containing protein" evidence="2">
    <location>
        <begin position="27"/>
        <end position="75"/>
    </location>
</feature>
<reference evidence="3" key="1">
    <citation type="submission" date="2022-05" db="EMBL/GenBank/DDBJ databases">
        <title>Halomonas geminus sp. nov. and Halomonas llamarensis sp. nov. isolated from high-altitude salars of the Atacama Desert.</title>
        <authorList>
            <person name="Hintersatz C."/>
            <person name="Rojas L.A."/>
            <person name="Wei T.-S."/>
            <person name="Kutschke S."/>
            <person name="Lehmann F."/>
            <person name="Jain R."/>
            <person name="Pollmann K."/>
        </authorList>
    </citation>
    <scope>NUCLEOTIDE SEQUENCE</scope>
    <source>
        <strain evidence="3">ATCH28</strain>
    </source>
</reference>
<sequence>MNTRLASITRAGLSAAAMLPTTAVLAHSGHGAPSVHAHTGSPSMLAVLGIVALGVASLAGLARLILRHRRARRQR</sequence>
<feature type="signal peptide" evidence="2">
    <location>
        <begin position="1"/>
        <end position="26"/>
    </location>
</feature>
<organism evidence="3 4">
    <name type="scientific">Halomonas gemina</name>
    <dbReference type="NCBI Taxonomy" id="2945105"/>
    <lineage>
        <taxon>Bacteria</taxon>
        <taxon>Pseudomonadati</taxon>
        <taxon>Pseudomonadota</taxon>
        <taxon>Gammaproteobacteria</taxon>
        <taxon>Oceanospirillales</taxon>
        <taxon>Halomonadaceae</taxon>
        <taxon>Halomonas</taxon>
    </lineage>
</organism>
<evidence type="ECO:0000256" key="1">
    <source>
        <dbReference type="SAM" id="Phobius"/>
    </source>
</evidence>
<keyword evidence="1" id="KW-0812">Transmembrane</keyword>